<dbReference type="SUPFAM" id="SSF48264">
    <property type="entry name" value="Cytochrome P450"/>
    <property type="match status" value="1"/>
</dbReference>
<dbReference type="PANTHER" id="PTHR24305:SF166">
    <property type="entry name" value="CYTOCHROME P450 12A4, MITOCHONDRIAL-RELATED"/>
    <property type="match status" value="1"/>
</dbReference>
<organism evidence="7 8">
    <name type="scientific">Thamnocephalis sphaerospora</name>
    <dbReference type="NCBI Taxonomy" id="78915"/>
    <lineage>
        <taxon>Eukaryota</taxon>
        <taxon>Fungi</taxon>
        <taxon>Fungi incertae sedis</taxon>
        <taxon>Zoopagomycota</taxon>
        <taxon>Zoopagomycotina</taxon>
        <taxon>Zoopagomycetes</taxon>
        <taxon>Zoopagales</taxon>
        <taxon>Sigmoideomycetaceae</taxon>
        <taxon>Thamnocephalis</taxon>
    </lineage>
</organism>
<dbReference type="PANTHER" id="PTHR24305">
    <property type="entry name" value="CYTOCHROME P450"/>
    <property type="match status" value="1"/>
</dbReference>
<keyword evidence="4 5" id="KW-0408">Iron</keyword>
<dbReference type="STRING" id="78915.A0A4P9XTM0"/>
<feature type="binding site" description="axial binding residue" evidence="5">
    <location>
        <position position="399"/>
    </location>
    <ligand>
        <name>heme</name>
        <dbReference type="ChEBI" id="CHEBI:30413"/>
    </ligand>
    <ligandPart>
        <name>Fe</name>
        <dbReference type="ChEBI" id="CHEBI:18248"/>
    </ligandPart>
</feature>
<evidence type="ECO:0000256" key="5">
    <source>
        <dbReference type="PIRSR" id="PIRSR602401-1"/>
    </source>
</evidence>
<dbReference type="InterPro" id="IPR001128">
    <property type="entry name" value="Cyt_P450"/>
</dbReference>
<dbReference type="InterPro" id="IPR036396">
    <property type="entry name" value="Cyt_P450_sf"/>
</dbReference>
<dbReference type="InterPro" id="IPR017972">
    <property type="entry name" value="Cyt_P450_CS"/>
</dbReference>
<comment type="similarity">
    <text evidence="2 6">Belongs to the cytochrome P450 family.</text>
</comment>
<dbReference type="PRINTS" id="PR00385">
    <property type="entry name" value="P450"/>
</dbReference>
<keyword evidence="3 5" id="KW-0479">Metal-binding</keyword>
<dbReference type="AlphaFoldDB" id="A0A4P9XTM0"/>
<dbReference type="GO" id="GO:0005506">
    <property type="term" value="F:iron ion binding"/>
    <property type="evidence" value="ECO:0007669"/>
    <property type="project" value="InterPro"/>
</dbReference>
<evidence type="ECO:0000256" key="6">
    <source>
        <dbReference type="RuleBase" id="RU000461"/>
    </source>
</evidence>
<dbReference type="GO" id="GO:0020037">
    <property type="term" value="F:heme binding"/>
    <property type="evidence" value="ECO:0007669"/>
    <property type="project" value="InterPro"/>
</dbReference>
<dbReference type="InterPro" id="IPR050121">
    <property type="entry name" value="Cytochrome_P450_monoxygenase"/>
</dbReference>
<dbReference type="OrthoDB" id="1470350at2759"/>
<keyword evidence="6" id="KW-0503">Monooxygenase</keyword>
<dbReference type="PRINTS" id="PR00463">
    <property type="entry name" value="EP450I"/>
</dbReference>
<protein>
    <submittedName>
        <fullName evidence="7">Cytochrome P450</fullName>
    </submittedName>
</protein>
<keyword evidence="8" id="KW-1185">Reference proteome</keyword>
<name>A0A4P9XTM0_9FUNG</name>
<keyword evidence="5 6" id="KW-0349">Heme</keyword>
<evidence type="ECO:0000313" key="7">
    <source>
        <dbReference type="EMBL" id="RKP09513.1"/>
    </source>
</evidence>
<evidence type="ECO:0000256" key="4">
    <source>
        <dbReference type="ARBA" id="ARBA00023004"/>
    </source>
</evidence>
<dbReference type="Gene3D" id="1.10.630.10">
    <property type="entry name" value="Cytochrome P450"/>
    <property type="match status" value="1"/>
</dbReference>
<dbReference type="GO" id="GO:0016705">
    <property type="term" value="F:oxidoreductase activity, acting on paired donors, with incorporation or reduction of molecular oxygen"/>
    <property type="evidence" value="ECO:0007669"/>
    <property type="project" value="InterPro"/>
</dbReference>
<dbReference type="Proteomes" id="UP000271241">
    <property type="component" value="Unassembled WGS sequence"/>
</dbReference>
<dbReference type="InterPro" id="IPR002401">
    <property type="entry name" value="Cyt_P450_E_grp-I"/>
</dbReference>
<dbReference type="GO" id="GO:0004497">
    <property type="term" value="F:monooxygenase activity"/>
    <property type="evidence" value="ECO:0007669"/>
    <property type="project" value="UniProtKB-KW"/>
</dbReference>
<comment type="cofactor">
    <cofactor evidence="1 5">
        <name>heme</name>
        <dbReference type="ChEBI" id="CHEBI:30413"/>
    </cofactor>
</comment>
<dbReference type="EMBL" id="KZ992508">
    <property type="protein sequence ID" value="RKP09513.1"/>
    <property type="molecule type" value="Genomic_DNA"/>
</dbReference>
<evidence type="ECO:0000313" key="8">
    <source>
        <dbReference type="Proteomes" id="UP000271241"/>
    </source>
</evidence>
<dbReference type="Pfam" id="PF00067">
    <property type="entry name" value="p450"/>
    <property type="match status" value="2"/>
</dbReference>
<evidence type="ECO:0000256" key="2">
    <source>
        <dbReference type="ARBA" id="ARBA00010617"/>
    </source>
</evidence>
<evidence type="ECO:0000256" key="3">
    <source>
        <dbReference type="ARBA" id="ARBA00022723"/>
    </source>
</evidence>
<proteinExistence type="inferred from homology"/>
<dbReference type="PROSITE" id="PS00086">
    <property type="entry name" value="CYTOCHROME_P450"/>
    <property type="match status" value="1"/>
</dbReference>
<sequence length="454" mass="49860">MWHIFESLNTSVCTVLLLGGAYATYKVARMLTAPLAAVPGPWHSKITSAAYFYALLRGKTFSYLTEQHRIYGPVIRLDSVSITDANAVRTVLSTHRFRKGRLYKVAKFGGGHSKKMIAPAFSNVAMINLEPIIMDVGINKIVKVLEKKGAGGAPVDLFKTLMCMTLDVTCAVALGGSFNMLEADNHPITSWVHGILVLALTRHMFGEKPAELMLPNRREAKNAPKDVLQSLIEAVDDNTGEGLASSDIVSEIITLLLAGSDSTATALSWSIILLSDHPECMKRLVAELDEAFPSIDEPITHNKVAGLTYLNAVLHEVLRQRSPSSIDLPRVTPNGGATLGGHFIPGETEIIISPYAVTNDARNFERPLEFDPSRWLVSSEMVSEMKHIYIPFSMGARACLGQNLAWLEMRLALATILRKFTFKILPGQNLQPVLRLVLQPSDARMMVTAIRRTS</sequence>
<gene>
    <name evidence="7" type="ORF">THASP1DRAFT_22657</name>
</gene>
<keyword evidence="6" id="KW-0560">Oxidoreductase</keyword>
<evidence type="ECO:0000256" key="1">
    <source>
        <dbReference type="ARBA" id="ARBA00001971"/>
    </source>
</evidence>
<accession>A0A4P9XTM0</accession>
<reference evidence="8" key="1">
    <citation type="journal article" date="2018" name="Nat. Microbiol.">
        <title>Leveraging single-cell genomics to expand the fungal tree of life.</title>
        <authorList>
            <person name="Ahrendt S.R."/>
            <person name="Quandt C.A."/>
            <person name="Ciobanu D."/>
            <person name="Clum A."/>
            <person name="Salamov A."/>
            <person name="Andreopoulos B."/>
            <person name="Cheng J.F."/>
            <person name="Woyke T."/>
            <person name="Pelin A."/>
            <person name="Henrissat B."/>
            <person name="Reynolds N.K."/>
            <person name="Benny G.L."/>
            <person name="Smith M.E."/>
            <person name="James T.Y."/>
            <person name="Grigoriev I.V."/>
        </authorList>
    </citation>
    <scope>NUCLEOTIDE SEQUENCE [LARGE SCALE GENOMIC DNA]</scope>
    <source>
        <strain evidence="8">RSA 1356</strain>
    </source>
</reference>